<protein>
    <submittedName>
        <fullName evidence="2">Uncharacterized protein</fullName>
    </submittedName>
</protein>
<dbReference type="EMBL" id="JADHOK010000015">
    <property type="protein sequence ID" value="MBL6761496.1"/>
    <property type="molecule type" value="Genomic_DNA"/>
</dbReference>
<gene>
    <name evidence="2" type="ORF">ISQ19_02240</name>
</gene>
<evidence type="ECO:0000256" key="1">
    <source>
        <dbReference type="SAM" id="Phobius"/>
    </source>
</evidence>
<dbReference type="AlphaFoldDB" id="A0A937HML2"/>
<reference evidence="2" key="1">
    <citation type="submission" date="2020-10" db="EMBL/GenBank/DDBJ databases">
        <title>Microbiome of the Black Sea water column analyzed by genome centric metagenomics.</title>
        <authorList>
            <person name="Cabello-Yeves P.J."/>
            <person name="Callieri C."/>
            <person name="Picazo A."/>
            <person name="Mehrshad M."/>
            <person name="Haro-Moreno J.M."/>
            <person name="Roda-Garcia J."/>
            <person name="Dzembekova N."/>
            <person name="Slabakova V."/>
            <person name="Slabakova N."/>
            <person name="Moncheva S."/>
            <person name="Rodriguez-Valera F."/>
        </authorList>
    </citation>
    <scope>NUCLEOTIDE SEQUENCE</scope>
    <source>
        <strain evidence="2">BS307-5m-G5</strain>
    </source>
</reference>
<dbReference type="Proteomes" id="UP000785783">
    <property type="component" value="Unassembled WGS sequence"/>
</dbReference>
<organism evidence="2 3">
    <name type="scientific">PS1 clade bacterium</name>
    <dbReference type="NCBI Taxonomy" id="2175152"/>
    <lineage>
        <taxon>Bacteria</taxon>
        <taxon>Pseudomonadati</taxon>
        <taxon>Pseudomonadota</taxon>
        <taxon>Alphaproteobacteria</taxon>
        <taxon>PS1 clade</taxon>
    </lineage>
</organism>
<keyword evidence="1" id="KW-0812">Transmembrane</keyword>
<evidence type="ECO:0000313" key="2">
    <source>
        <dbReference type="EMBL" id="MBL6761496.1"/>
    </source>
</evidence>
<keyword evidence="1" id="KW-1133">Transmembrane helix</keyword>
<keyword evidence="1" id="KW-0472">Membrane</keyword>
<feature type="transmembrane region" description="Helical" evidence="1">
    <location>
        <begin position="20"/>
        <end position="45"/>
    </location>
</feature>
<sequence length="60" mass="6539">MFQVFGGKLNEAISFYFPRVKLLIFGAPRSDIACAVAFASGLFAGRLGRMARARKRGVNS</sequence>
<proteinExistence type="predicted"/>
<comment type="caution">
    <text evidence="2">The sequence shown here is derived from an EMBL/GenBank/DDBJ whole genome shotgun (WGS) entry which is preliminary data.</text>
</comment>
<name>A0A937HML2_9PROT</name>
<accession>A0A937HML2</accession>
<evidence type="ECO:0000313" key="3">
    <source>
        <dbReference type="Proteomes" id="UP000785783"/>
    </source>
</evidence>